<protein>
    <submittedName>
        <fullName evidence="11">Right-handed parallel beta-helix repeat-containing protein</fullName>
    </submittedName>
</protein>
<dbReference type="OrthoDB" id="346074at2157"/>
<dbReference type="STRING" id="1457250.GCA_000755225_02989"/>
<name>A0A4D6H905_9EURY</name>
<dbReference type="Pfam" id="PF13229">
    <property type="entry name" value="Beta_helix"/>
    <property type="match status" value="1"/>
</dbReference>
<evidence type="ECO:0000256" key="8">
    <source>
        <dbReference type="ARBA" id="ARBA00038263"/>
    </source>
</evidence>
<comment type="subcellular location">
    <subcellularLocation>
        <location evidence="2">Secreted</location>
    </subcellularLocation>
</comment>
<dbReference type="InterPro" id="IPR006626">
    <property type="entry name" value="PbH1"/>
</dbReference>
<evidence type="ECO:0000256" key="1">
    <source>
        <dbReference type="ARBA" id="ARBA00001913"/>
    </source>
</evidence>
<reference evidence="11 12" key="1">
    <citation type="journal article" date="2019" name="Nat. Commun.">
        <title>A new type of DNA phosphorothioation-based antiviral system in archaea.</title>
        <authorList>
            <person name="Xiong L."/>
            <person name="Liu S."/>
            <person name="Chen S."/>
            <person name="Xiao Y."/>
            <person name="Zhu B."/>
            <person name="Gao Y."/>
            <person name="Zhang Y."/>
            <person name="Chen B."/>
            <person name="Luo J."/>
            <person name="Deng Z."/>
            <person name="Chen X."/>
            <person name="Wang L."/>
            <person name="Chen S."/>
        </authorList>
    </citation>
    <scope>NUCLEOTIDE SEQUENCE [LARGE SCALE GENOMIC DNA]</scope>
    <source>
        <strain evidence="11 12">CBA1105</strain>
    </source>
</reference>
<comment type="cofactor">
    <cofactor evidence="1">
        <name>Ca(2+)</name>
        <dbReference type="ChEBI" id="CHEBI:29108"/>
    </cofactor>
</comment>
<evidence type="ECO:0000256" key="9">
    <source>
        <dbReference type="SAM" id="MobiDB-lite"/>
    </source>
</evidence>
<keyword evidence="12" id="KW-1185">Reference proteome</keyword>
<comment type="similarity">
    <text evidence="8">Belongs to the polysaccharide lyase 9 family.</text>
</comment>
<feature type="region of interest" description="Disordered" evidence="9">
    <location>
        <begin position="416"/>
        <end position="436"/>
    </location>
</feature>
<dbReference type="KEGG" id="hsn:DV733_03450"/>
<proteinExistence type="inferred from homology"/>
<evidence type="ECO:0000256" key="6">
    <source>
        <dbReference type="ARBA" id="ARBA00022837"/>
    </source>
</evidence>
<evidence type="ECO:0000256" key="5">
    <source>
        <dbReference type="ARBA" id="ARBA00022729"/>
    </source>
</evidence>
<dbReference type="EMBL" id="CP031310">
    <property type="protein sequence ID" value="QCC50349.1"/>
    <property type="molecule type" value="Genomic_DNA"/>
</dbReference>
<dbReference type="GO" id="GO:0046872">
    <property type="term" value="F:metal ion binding"/>
    <property type="evidence" value="ECO:0007669"/>
    <property type="project" value="UniProtKB-KW"/>
</dbReference>
<keyword evidence="3" id="KW-0964">Secreted</keyword>
<evidence type="ECO:0000259" key="10">
    <source>
        <dbReference type="Pfam" id="PF13229"/>
    </source>
</evidence>
<keyword evidence="4" id="KW-0479">Metal-binding</keyword>
<evidence type="ECO:0000256" key="4">
    <source>
        <dbReference type="ARBA" id="ARBA00022723"/>
    </source>
</evidence>
<dbReference type="Gene3D" id="2.160.20.10">
    <property type="entry name" value="Single-stranded right-handed beta-helix, Pectin lyase-like"/>
    <property type="match status" value="1"/>
</dbReference>
<accession>A0A4D6H905</accession>
<dbReference type="Proteomes" id="UP000296706">
    <property type="component" value="Chromosome"/>
</dbReference>
<dbReference type="SUPFAM" id="SSF51126">
    <property type="entry name" value="Pectin lyase-like"/>
    <property type="match status" value="1"/>
</dbReference>
<keyword evidence="7" id="KW-0456">Lyase</keyword>
<dbReference type="RefSeq" id="WP_049993795.1">
    <property type="nucleotide sequence ID" value="NZ_CP031310.1"/>
</dbReference>
<evidence type="ECO:0000256" key="2">
    <source>
        <dbReference type="ARBA" id="ARBA00004613"/>
    </source>
</evidence>
<organism evidence="11 12">
    <name type="scientific">Halapricum salinum</name>
    <dbReference type="NCBI Taxonomy" id="1457250"/>
    <lineage>
        <taxon>Archaea</taxon>
        <taxon>Methanobacteriati</taxon>
        <taxon>Methanobacteriota</taxon>
        <taxon>Stenosarchaea group</taxon>
        <taxon>Halobacteria</taxon>
        <taxon>Halobacteriales</taxon>
        <taxon>Haloarculaceae</taxon>
        <taxon>Halapricum</taxon>
    </lineage>
</organism>
<feature type="region of interest" description="Disordered" evidence="9">
    <location>
        <begin position="1"/>
        <end position="20"/>
    </location>
</feature>
<sequence>MAEYYLAPDGDDANPGTETQPFGTLQTLLSSLSAGDTGYARGGTYYPTGYADGSAQEGTSGSPIRLEGYPGEDPVFDFGNDTYGGLRLWNCAYWELRNFTVRNAPSYGVYLFGGTQHCLLEDLTVIGSGGDSSASGAGINLYNAPDTTVRNCVSRDNYDPSSGGGNADGIAAESSPRCVIEDCVSHGNSDDGFDLWKAEGETIRRCVAYDNGWDPDGNTAGDGNGFKLGGGSTSGGHRIERCVSYQNRSRGFHYNEANIPVELFNCTAWDNSTNYWFAEVEHVLRNNLSYQGSVSMSSATDHQFNSWNLGIDDPSFESTDPTSSDFLRLSPDSPAIDAGTDVGLDFAGDAPDLGAYETDGGTDSGTATSPTLKVATADGSGGVGFQTATARYYDGSQWVAPPVSYYDGSQFVTVAEGETSDNSGGGSTDPNLVESFESGDLSAYNGDTGAFAVASDRATDGSNALVSTAGQSAWQSIRSTSGLETYVPHGSTVAVDVYVTDSSDCAIVRFGVGGANNWIGAGWNGNNGGIQVSEAVSGSWSQLTMGSMSAVPGEWMTYEIAWGVSADDAVDVTITDAAGEEIGSASTSADASHQGDDGVGFEYTFQYGGSGPVYFDNMRLV</sequence>
<dbReference type="InterPro" id="IPR052052">
    <property type="entry name" value="Polysaccharide_Lyase_9"/>
</dbReference>
<dbReference type="PANTHER" id="PTHR40088">
    <property type="entry name" value="PECTATE LYASE (EUROFUNG)"/>
    <property type="match status" value="1"/>
</dbReference>
<dbReference type="InterPro" id="IPR011050">
    <property type="entry name" value="Pectin_lyase_fold/virulence"/>
</dbReference>
<dbReference type="GO" id="GO:0016837">
    <property type="term" value="F:carbon-oxygen lyase activity, acting on polysaccharides"/>
    <property type="evidence" value="ECO:0007669"/>
    <property type="project" value="TreeGrafter"/>
</dbReference>
<dbReference type="Gene3D" id="2.60.120.560">
    <property type="entry name" value="Exo-inulinase, domain 1"/>
    <property type="match status" value="1"/>
</dbReference>
<dbReference type="PANTHER" id="PTHR40088:SF1">
    <property type="entry name" value="PECTATE LYASE PEL9"/>
    <property type="match status" value="1"/>
</dbReference>
<gene>
    <name evidence="11" type="ORF">DV733_03450</name>
</gene>
<dbReference type="InterPro" id="IPR039448">
    <property type="entry name" value="Beta_helix"/>
</dbReference>
<dbReference type="SMART" id="SM00710">
    <property type="entry name" value="PbH1"/>
    <property type="match status" value="6"/>
</dbReference>
<evidence type="ECO:0000256" key="3">
    <source>
        <dbReference type="ARBA" id="ARBA00022525"/>
    </source>
</evidence>
<dbReference type="GeneID" id="39846889"/>
<keyword evidence="6" id="KW-0106">Calcium</keyword>
<dbReference type="AlphaFoldDB" id="A0A4D6H905"/>
<evidence type="ECO:0000313" key="12">
    <source>
        <dbReference type="Proteomes" id="UP000296706"/>
    </source>
</evidence>
<feature type="domain" description="Right handed beta helix" evidence="10">
    <location>
        <begin position="85"/>
        <end position="255"/>
    </location>
</feature>
<evidence type="ECO:0000313" key="11">
    <source>
        <dbReference type="EMBL" id="QCC50349.1"/>
    </source>
</evidence>
<dbReference type="GO" id="GO:0005576">
    <property type="term" value="C:extracellular region"/>
    <property type="evidence" value="ECO:0007669"/>
    <property type="project" value="UniProtKB-SubCell"/>
</dbReference>
<evidence type="ECO:0000256" key="7">
    <source>
        <dbReference type="ARBA" id="ARBA00023239"/>
    </source>
</evidence>
<dbReference type="InterPro" id="IPR012334">
    <property type="entry name" value="Pectin_lyas_fold"/>
</dbReference>
<keyword evidence="5" id="KW-0732">Signal</keyword>